<keyword evidence="3" id="KW-0732">Signal</keyword>
<gene>
    <name evidence="5" type="ORF">NQ315_016022</name>
</gene>
<evidence type="ECO:0000256" key="3">
    <source>
        <dbReference type="SAM" id="SignalP"/>
    </source>
</evidence>
<dbReference type="PROSITE" id="PS50853">
    <property type="entry name" value="FN3"/>
    <property type="match status" value="2"/>
</dbReference>
<evidence type="ECO:0000256" key="2">
    <source>
        <dbReference type="SAM" id="Phobius"/>
    </source>
</evidence>
<dbReference type="AlphaFoldDB" id="A0AAV8VL81"/>
<dbReference type="SUPFAM" id="SSF48726">
    <property type="entry name" value="Immunoglobulin"/>
    <property type="match status" value="1"/>
</dbReference>
<evidence type="ECO:0000259" key="4">
    <source>
        <dbReference type="PROSITE" id="PS50853"/>
    </source>
</evidence>
<dbReference type="SUPFAM" id="SSF49265">
    <property type="entry name" value="Fibronectin type III"/>
    <property type="match status" value="1"/>
</dbReference>
<name>A0AAV8VL81_9CUCU</name>
<dbReference type="InterPro" id="IPR050964">
    <property type="entry name" value="Striated_Muscle_Regulatory"/>
</dbReference>
<dbReference type="SMART" id="SM00060">
    <property type="entry name" value="FN3"/>
    <property type="match status" value="2"/>
</dbReference>
<feature type="domain" description="Fibronectin type-III" evidence="4">
    <location>
        <begin position="248"/>
        <end position="363"/>
    </location>
</feature>
<keyword evidence="2" id="KW-1133">Transmembrane helix</keyword>
<dbReference type="Gene3D" id="2.60.40.10">
    <property type="entry name" value="Immunoglobulins"/>
    <property type="match status" value="3"/>
</dbReference>
<feature type="domain" description="Fibronectin type-III" evidence="4">
    <location>
        <begin position="482"/>
        <end position="574"/>
    </location>
</feature>
<keyword evidence="2" id="KW-0472">Membrane</keyword>
<evidence type="ECO:0000313" key="5">
    <source>
        <dbReference type="EMBL" id="KAJ8915047.1"/>
    </source>
</evidence>
<dbReference type="InterPro" id="IPR036179">
    <property type="entry name" value="Ig-like_dom_sf"/>
</dbReference>
<feature type="signal peptide" evidence="3">
    <location>
        <begin position="1"/>
        <end position="26"/>
    </location>
</feature>
<proteinExistence type="predicted"/>
<dbReference type="EMBL" id="JANEYG010000059">
    <property type="protein sequence ID" value="KAJ8915047.1"/>
    <property type="molecule type" value="Genomic_DNA"/>
</dbReference>
<dbReference type="Proteomes" id="UP001159042">
    <property type="component" value="Unassembled WGS sequence"/>
</dbReference>
<reference evidence="5 6" key="1">
    <citation type="journal article" date="2023" name="Insect Mol. Biol.">
        <title>Genome sequencing provides insights into the evolution of gene families encoding plant cell wall-degrading enzymes in longhorned beetles.</title>
        <authorList>
            <person name="Shin N.R."/>
            <person name="Okamura Y."/>
            <person name="Kirsch R."/>
            <person name="Pauchet Y."/>
        </authorList>
    </citation>
    <scope>NUCLEOTIDE SEQUENCE [LARGE SCALE GENOMIC DNA]</scope>
    <source>
        <strain evidence="5">EAD_L_NR</strain>
    </source>
</reference>
<dbReference type="PANTHER" id="PTHR13817">
    <property type="entry name" value="TITIN"/>
    <property type="match status" value="1"/>
</dbReference>
<keyword evidence="6" id="KW-1185">Reference proteome</keyword>
<dbReference type="Pfam" id="PF01682">
    <property type="entry name" value="DB"/>
    <property type="match status" value="2"/>
</dbReference>
<organism evidence="5 6">
    <name type="scientific">Exocentrus adspersus</name>
    <dbReference type="NCBI Taxonomy" id="1586481"/>
    <lineage>
        <taxon>Eukaryota</taxon>
        <taxon>Metazoa</taxon>
        <taxon>Ecdysozoa</taxon>
        <taxon>Arthropoda</taxon>
        <taxon>Hexapoda</taxon>
        <taxon>Insecta</taxon>
        <taxon>Pterygota</taxon>
        <taxon>Neoptera</taxon>
        <taxon>Endopterygota</taxon>
        <taxon>Coleoptera</taxon>
        <taxon>Polyphaga</taxon>
        <taxon>Cucujiformia</taxon>
        <taxon>Chrysomeloidea</taxon>
        <taxon>Cerambycidae</taxon>
        <taxon>Lamiinae</taxon>
        <taxon>Acanthocinini</taxon>
        <taxon>Exocentrus</taxon>
    </lineage>
</organism>
<accession>A0AAV8VL81</accession>
<feature type="chain" id="PRO_5043709526" description="Fibronectin type-III domain-containing protein" evidence="3">
    <location>
        <begin position="27"/>
        <end position="616"/>
    </location>
</feature>
<dbReference type="InterPro" id="IPR002602">
    <property type="entry name" value="DB"/>
</dbReference>
<evidence type="ECO:0000256" key="1">
    <source>
        <dbReference type="ARBA" id="ARBA00022737"/>
    </source>
</evidence>
<dbReference type="CDD" id="cd00063">
    <property type="entry name" value="FN3"/>
    <property type="match status" value="2"/>
</dbReference>
<dbReference type="InterPro" id="IPR036116">
    <property type="entry name" value="FN3_sf"/>
</dbReference>
<keyword evidence="1" id="KW-0677">Repeat</keyword>
<dbReference type="InterPro" id="IPR003961">
    <property type="entry name" value="FN3_dom"/>
</dbReference>
<dbReference type="Pfam" id="PF00041">
    <property type="entry name" value="fn3"/>
    <property type="match status" value="2"/>
</dbReference>
<evidence type="ECO:0000313" key="6">
    <source>
        <dbReference type="Proteomes" id="UP001159042"/>
    </source>
</evidence>
<dbReference type="PANTHER" id="PTHR13817:SF155">
    <property type="entry name" value="IG-LIKE AND FIBRONECTIN TYPE-III DOMAIN-CONTAINING PROTEIN C25G4.10"/>
    <property type="match status" value="1"/>
</dbReference>
<protein>
    <recommendedName>
        <fullName evidence="4">Fibronectin type-III domain-containing protein</fullName>
    </recommendedName>
</protein>
<comment type="caution">
    <text evidence="5">The sequence shown here is derived from an EMBL/GenBank/DDBJ whole genome shotgun (WGS) entry which is preliminary data.</text>
</comment>
<dbReference type="InterPro" id="IPR013783">
    <property type="entry name" value="Ig-like_fold"/>
</dbReference>
<feature type="transmembrane region" description="Helical" evidence="2">
    <location>
        <begin position="574"/>
        <end position="598"/>
    </location>
</feature>
<keyword evidence="2" id="KW-0812">Transmembrane</keyword>
<sequence length="616" mass="67858">MPAILDWVSPISLLLIVLIYYSGKDGIERVLEVELPNKIDFRSKRSKTFSTVLCVNEYFPLDVSDGSSELPSGGDVWVLVIKTAKPSDSGVYVCEVNSSPIVKSFHKLSVLSKAMLPPNNSTEIAPQFDDPRQSFSSRNHNYTDCCMAKNVSSACLGFCNIQSILEGTTGQDPEQCESDFPAIVHCMADGRNHVPCCIQERVPDICQDVCRGEYTAITDNIKTHFSCSSYTEQTLACIVEGIELLPSPPENVEVEALTEKSLKVQWTYPMSNAETVTEFKVNVTSLRSFDDRLLETDEALPKTNRSSVTHTVTVTVPASQPHTTTLQDLKPFTMYEVTVIASNAHGSSLPSYSVRSLTLTPGTMKPTTVGAAPRLPDVRSCCANRGIGHKTCVDKLCDATAAATAEITDLMICAPWASDTFGCLTNGMDHTPCCKARGLPDICQQLCTGNVSSIDFNYFKCLRYMGEYTNCLLQGYGVLPSAPTQVHITNIETEFAVLHWAAPKTLGDTVLHYNVHMRMVTDELEEYKAISKVHSPYVLEGLESETDYEVYVEAVNVHGIGMPSSRITFRTESLFFLIHLLGFPALIQNLYVMVCVYVSPGFNTQFGKFLKFTQAG</sequence>